<name>A0A318UFT5_9SPHI</name>
<protein>
    <submittedName>
        <fullName evidence="8">Histidine kinase/DNA gyrase B/HSP90-like ATPase</fullName>
    </submittedName>
</protein>
<keyword evidence="1" id="KW-0597">Phosphoprotein</keyword>
<evidence type="ECO:0000256" key="5">
    <source>
        <dbReference type="ARBA" id="ARBA00022840"/>
    </source>
</evidence>
<dbReference type="Proteomes" id="UP000248198">
    <property type="component" value="Unassembled WGS sequence"/>
</dbReference>
<evidence type="ECO:0000256" key="2">
    <source>
        <dbReference type="ARBA" id="ARBA00022679"/>
    </source>
</evidence>
<dbReference type="PANTHER" id="PTHR43065:SF10">
    <property type="entry name" value="PEROXIDE STRESS-ACTIVATED HISTIDINE KINASE MAK3"/>
    <property type="match status" value="1"/>
</dbReference>
<reference evidence="8 9" key="1">
    <citation type="submission" date="2018-06" db="EMBL/GenBank/DDBJ databases">
        <title>Genomic Encyclopedia of Archaeal and Bacterial Type Strains, Phase II (KMG-II): from individual species to whole genera.</title>
        <authorList>
            <person name="Goeker M."/>
        </authorList>
    </citation>
    <scope>NUCLEOTIDE SEQUENCE [LARGE SCALE GENOMIC DNA]</scope>
    <source>
        <strain evidence="8 9">DSM 27372</strain>
    </source>
</reference>
<dbReference type="SUPFAM" id="SSF101936">
    <property type="entry name" value="DNA-binding pseudobarrel domain"/>
    <property type="match status" value="1"/>
</dbReference>
<keyword evidence="4 8" id="KW-0418">Kinase</keyword>
<comment type="caution">
    <text evidence="8">The sequence shown here is derived from an EMBL/GenBank/DDBJ whole genome shotgun (WGS) entry which is preliminary data.</text>
</comment>
<organism evidence="8 9">
    <name type="scientific">Pedobacter nutrimenti</name>
    <dbReference type="NCBI Taxonomy" id="1241337"/>
    <lineage>
        <taxon>Bacteria</taxon>
        <taxon>Pseudomonadati</taxon>
        <taxon>Bacteroidota</taxon>
        <taxon>Sphingobacteriia</taxon>
        <taxon>Sphingobacteriales</taxon>
        <taxon>Sphingobacteriaceae</taxon>
        <taxon>Pedobacter</taxon>
    </lineage>
</organism>
<dbReference type="InterPro" id="IPR023372">
    <property type="entry name" value="Rest_endonuc_II_EcoRII_N"/>
</dbReference>
<dbReference type="InterPro" id="IPR003594">
    <property type="entry name" value="HATPase_dom"/>
</dbReference>
<dbReference type="InterPro" id="IPR015300">
    <property type="entry name" value="DNA-bd_pseudobarrel_sf"/>
</dbReference>
<dbReference type="GO" id="GO:0000160">
    <property type="term" value="P:phosphorelay signal transduction system"/>
    <property type="evidence" value="ECO:0007669"/>
    <property type="project" value="UniProtKB-KW"/>
</dbReference>
<evidence type="ECO:0000256" key="6">
    <source>
        <dbReference type="ARBA" id="ARBA00023012"/>
    </source>
</evidence>
<keyword evidence="2" id="KW-0808">Transferase</keyword>
<sequence>MSDELSSIIAAVRNNEYSFYKFISPNDAGTTGAHQAGLYIPKNSRSLIFDTPGIRGENKERFANITWFDGSTSSCCFKYYGVGTRNEYRITRLGRYFAENDLIVIVKLSEEEYEGYVLIDEVEIELFLRTFELKKEDTNGLIVHHKEYEHWVPENEVELIALDENLPYSNILETKNVNFKPKAHILTLLGEELIKDPVMAIYELVKNSYDADAKDVDVYFNNIGDLEDSSIIVKDSGLGMSEDVLENVWLEPGTAFRKPLDKNGKRQIVRSPIYERVPMGEKGVGRFAVHKLGNVIKLISRPSRIILDEHGKFLRKELLNYEIKVEIDWRSFTQSKYLSDVKIEYTKNTDIESFYFKEDSGTYIRISSLKEIWNRGMARQLKRHTVSMVSPKNDPQKFIINLNFNNNWLDRFPDVNELLSQAPYKLTAILDRNYNLTFEYEFRLANNSAVGAHILKNDKNYDKNIIGSLRPLFRKYYEEKGYEVDVIETLLDSKSLEPIPFGEIMMELYSYDLDSTSLKDITYTPDILKKVLRDQYGIKVFKGDLRVYDYGEPGNDWLKLDIKRVNNKEWFSNNQNIGFIYLDSETSGSLVEKTNREGFIKNESYDYFEIVIEYILIQFRIERQKDRLKWTRFNKKDTGISFSNRVSNFVALINDAEIDDESKKQRLLEEASKIESDYEKAQETLLIPAGVGMTASVALHEIEKLVPRMQETVELKPIDHIRVRNQVEELDDYVSGILSVLKQAGNKPVDVESAINQALSNYRLKLKIRKIAVVIDVSECVTTIQCDKRYLVTMLMNLIDNSIYWLDTIYKEDKAILVKAFKVDNVSHIIIADNGPGFKDSVEEIVTPFFSRKDGGIGIGMYLIDTIMMKYGKLKIFTENGQADVDENFNGAIVELVFNKNQED</sequence>
<dbReference type="RefSeq" id="WP_110831581.1">
    <property type="nucleotide sequence ID" value="NZ_QKLU01000004.1"/>
</dbReference>
<dbReference type="GO" id="GO:0005524">
    <property type="term" value="F:ATP binding"/>
    <property type="evidence" value="ECO:0007669"/>
    <property type="project" value="UniProtKB-KW"/>
</dbReference>
<dbReference type="Pfam" id="PF13589">
    <property type="entry name" value="HATPase_c_3"/>
    <property type="match status" value="1"/>
</dbReference>
<dbReference type="Gene3D" id="3.30.565.10">
    <property type="entry name" value="Histidine kinase-like ATPase, C-terminal domain"/>
    <property type="match status" value="2"/>
</dbReference>
<dbReference type="InterPro" id="IPR005467">
    <property type="entry name" value="His_kinase_dom"/>
</dbReference>
<evidence type="ECO:0000259" key="7">
    <source>
        <dbReference type="PROSITE" id="PS50109"/>
    </source>
</evidence>
<dbReference type="SUPFAM" id="SSF55874">
    <property type="entry name" value="ATPase domain of HSP90 chaperone/DNA topoisomerase II/histidine kinase"/>
    <property type="match status" value="2"/>
</dbReference>
<dbReference type="OrthoDB" id="9816482at2"/>
<dbReference type="EMBL" id="QKLU01000004">
    <property type="protein sequence ID" value="PYF74350.1"/>
    <property type="molecule type" value="Genomic_DNA"/>
</dbReference>
<keyword evidence="6" id="KW-0902">Two-component regulatory system</keyword>
<proteinExistence type="predicted"/>
<keyword evidence="3" id="KW-0547">Nucleotide-binding</keyword>
<dbReference type="SMART" id="SM00387">
    <property type="entry name" value="HATPase_c"/>
    <property type="match status" value="1"/>
</dbReference>
<dbReference type="GO" id="GO:0016301">
    <property type="term" value="F:kinase activity"/>
    <property type="evidence" value="ECO:0007669"/>
    <property type="project" value="UniProtKB-KW"/>
</dbReference>
<keyword evidence="5" id="KW-0067">ATP-binding</keyword>
<keyword evidence="9" id="KW-1185">Reference proteome</keyword>
<accession>A0A318UFT5</accession>
<dbReference type="Gene3D" id="2.40.330.10">
    <property type="entry name" value="DNA-binding pseudobarrel domain"/>
    <property type="match status" value="1"/>
</dbReference>
<dbReference type="Pfam" id="PF02518">
    <property type="entry name" value="HATPase_c"/>
    <property type="match status" value="1"/>
</dbReference>
<feature type="domain" description="Histidine kinase" evidence="7">
    <location>
        <begin position="697"/>
        <end position="902"/>
    </location>
</feature>
<dbReference type="AlphaFoldDB" id="A0A318UFT5"/>
<evidence type="ECO:0000256" key="3">
    <source>
        <dbReference type="ARBA" id="ARBA00022741"/>
    </source>
</evidence>
<dbReference type="PROSITE" id="PS50109">
    <property type="entry name" value="HIS_KIN"/>
    <property type="match status" value="1"/>
</dbReference>
<dbReference type="InterPro" id="IPR036890">
    <property type="entry name" value="HATPase_C_sf"/>
</dbReference>
<gene>
    <name evidence="8" type="ORF">B0O44_104521</name>
</gene>
<evidence type="ECO:0000256" key="1">
    <source>
        <dbReference type="ARBA" id="ARBA00022553"/>
    </source>
</evidence>
<evidence type="ECO:0000313" key="9">
    <source>
        <dbReference type="Proteomes" id="UP000248198"/>
    </source>
</evidence>
<dbReference type="PANTHER" id="PTHR43065">
    <property type="entry name" value="SENSOR HISTIDINE KINASE"/>
    <property type="match status" value="1"/>
</dbReference>
<dbReference type="Pfam" id="PF09217">
    <property type="entry name" value="EcoRII-N"/>
    <property type="match status" value="1"/>
</dbReference>
<evidence type="ECO:0000256" key="4">
    <source>
        <dbReference type="ARBA" id="ARBA00022777"/>
    </source>
</evidence>
<evidence type="ECO:0000313" key="8">
    <source>
        <dbReference type="EMBL" id="PYF74350.1"/>
    </source>
</evidence>